<dbReference type="PANTHER" id="PTHR30097">
    <property type="entry name" value="CATION EFFLUX SYSTEM PROTEIN CUSB"/>
    <property type="match status" value="1"/>
</dbReference>
<protein>
    <submittedName>
        <fullName evidence="6">Efflux RND transporter periplasmic adaptor subunit</fullName>
    </submittedName>
</protein>
<evidence type="ECO:0000256" key="1">
    <source>
        <dbReference type="ARBA" id="ARBA00009477"/>
    </source>
</evidence>
<dbReference type="Pfam" id="PF25954">
    <property type="entry name" value="Beta-barrel_RND_2"/>
    <property type="match status" value="1"/>
</dbReference>
<proteinExistence type="inferred from homology"/>
<dbReference type="PANTHER" id="PTHR30097:SF16">
    <property type="entry name" value="CATION EFFLUX SYSTEM (CZCB-LIKE)"/>
    <property type="match status" value="1"/>
</dbReference>
<dbReference type="RefSeq" id="WP_394822950.1">
    <property type="nucleotide sequence ID" value="NZ_CP089984.1"/>
</dbReference>
<sequence>MRPVRPSAAVFAVFLCLSWGGGVACRRGATASSEGASPAPTVEHRGGKVVVPEGSPLRQRIEVQPVALQAVERHIVAPSTVEAEPTRLAKIAPPLTGRIVKLFVRFGDAIKAGAPLFTIDSPDLVAAQSDYLKAMSAIAQAERNVARQKDLVDHGIGAQRELEQAQTDRDTAKSELDRCATRLRLLGVDPGNVAGPLTVRSPIAGRVIELSTAPGQYQNDPAAILMIVADLSNVWVTANIQEKDIRRVHQGDDAVATFNAYPGESFGGKVLFVGDLLDPETRTIKVRIAFDNPDSRLKPGMFATVSFHGQAVRELTVPVASVVIVGDKSHVFFETGPWEFERRPVEVGDQVGDRFIVTKGLEVGQRIVTSNAVLLP</sequence>
<dbReference type="Pfam" id="PF25973">
    <property type="entry name" value="BSH_CzcB"/>
    <property type="match status" value="1"/>
</dbReference>
<feature type="domain" description="CusB-like beta-barrel" evidence="3">
    <location>
        <begin position="233"/>
        <end position="310"/>
    </location>
</feature>
<dbReference type="Gene3D" id="2.40.30.170">
    <property type="match status" value="1"/>
</dbReference>
<evidence type="ECO:0000259" key="4">
    <source>
        <dbReference type="Pfam" id="PF25973"/>
    </source>
</evidence>
<gene>
    <name evidence="6" type="ORF">LZC94_36475</name>
</gene>
<comment type="similarity">
    <text evidence="1">Belongs to the membrane fusion protein (MFP) (TC 8.A.1) family.</text>
</comment>
<evidence type="ECO:0000256" key="2">
    <source>
        <dbReference type="ARBA" id="ARBA00022448"/>
    </source>
</evidence>
<dbReference type="PROSITE" id="PS51257">
    <property type="entry name" value="PROKAR_LIPOPROTEIN"/>
    <property type="match status" value="1"/>
</dbReference>
<feature type="domain" description="CzcB-like C-terminal circularly permuted SH3-like" evidence="5">
    <location>
        <begin position="315"/>
        <end position="372"/>
    </location>
</feature>
<dbReference type="InterPro" id="IPR058792">
    <property type="entry name" value="Beta-barrel_RND_2"/>
</dbReference>
<dbReference type="InterPro" id="IPR006143">
    <property type="entry name" value="RND_pump_MFP"/>
</dbReference>
<accession>A0ABZ2LQX9</accession>
<dbReference type="Gene3D" id="2.40.420.20">
    <property type="match status" value="1"/>
</dbReference>
<evidence type="ECO:0000259" key="3">
    <source>
        <dbReference type="Pfam" id="PF25954"/>
    </source>
</evidence>
<evidence type="ECO:0000313" key="6">
    <source>
        <dbReference type="EMBL" id="WXB13327.1"/>
    </source>
</evidence>
<dbReference type="NCBIfam" id="TIGR01730">
    <property type="entry name" value="RND_mfp"/>
    <property type="match status" value="1"/>
</dbReference>
<dbReference type="Gene3D" id="1.10.287.470">
    <property type="entry name" value="Helix hairpin bin"/>
    <property type="match status" value="1"/>
</dbReference>
<evidence type="ECO:0000259" key="5">
    <source>
        <dbReference type="Pfam" id="PF25975"/>
    </source>
</evidence>
<evidence type="ECO:0000313" key="7">
    <source>
        <dbReference type="Proteomes" id="UP001370348"/>
    </source>
</evidence>
<dbReference type="Proteomes" id="UP001370348">
    <property type="component" value="Chromosome"/>
</dbReference>
<dbReference type="Pfam" id="PF25975">
    <property type="entry name" value="CzcB_C"/>
    <property type="match status" value="1"/>
</dbReference>
<dbReference type="Gene3D" id="2.40.50.100">
    <property type="match status" value="1"/>
</dbReference>
<name>A0ABZ2LQX9_9BACT</name>
<dbReference type="InterPro" id="IPR051909">
    <property type="entry name" value="MFP_Cation_Efflux"/>
</dbReference>
<reference evidence="6 7" key="1">
    <citation type="submission" date="2021-12" db="EMBL/GenBank/DDBJ databases">
        <title>Discovery of the Pendulisporaceae a myxobacterial family with distinct sporulation behavior and unique specialized metabolism.</title>
        <authorList>
            <person name="Garcia R."/>
            <person name="Popoff A."/>
            <person name="Bader C.D."/>
            <person name="Loehr J."/>
            <person name="Walesch S."/>
            <person name="Walt C."/>
            <person name="Boldt J."/>
            <person name="Bunk B."/>
            <person name="Haeckl F.J.F.P.J."/>
            <person name="Gunesch A.P."/>
            <person name="Birkelbach J."/>
            <person name="Nuebel U."/>
            <person name="Pietschmann T."/>
            <person name="Bach T."/>
            <person name="Mueller R."/>
        </authorList>
    </citation>
    <scope>NUCLEOTIDE SEQUENCE [LARGE SCALE GENOMIC DNA]</scope>
    <source>
        <strain evidence="6 7">MSr11954</strain>
    </source>
</reference>
<organism evidence="6 7">
    <name type="scientific">Pendulispora albinea</name>
    <dbReference type="NCBI Taxonomy" id="2741071"/>
    <lineage>
        <taxon>Bacteria</taxon>
        <taxon>Pseudomonadati</taxon>
        <taxon>Myxococcota</taxon>
        <taxon>Myxococcia</taxon>
        <taxon>Myxococcales</taxon>
        <taxon>Sorangiineae</taxon>
        <taxon>Pendulisporaceae</taxon>
        <taxon>Pendulispora</taxon>
    </lineage>
</organism>
<keyword evidence="2" id="KW-0813">Transport</keyword>
<keyword evidence="7" id="KW-1185">Reference proteome</keyword>
<dbReference type="SUPFAM" id="SSF111369">
    <property type="entry name" value="HlyD-like secretion proteins"/>
    <property type="match status" value="1"/>
</dbReference>
<dbReference type="InterPro" id="IPR058647">
    <property type="entry name" value="BSH_CzcB-like"/>
</dbReference>
<dbReference type="EMBL" id="CP089984">
    <property type="protein sequence ID" value="WXB13327.1"/>
    <property type="molecule type" value="Genomic_DNA"/>
</dbReference>
<feature type="domain" description="CzcB-like barrel-sandwich hybrid" evidence="4">
    <location>
        <begin position="87"/>
        <end position="227"/>
    </location>
</feature>
<dbReference type="InterPro" id="IPR058649">
    <property type="entry name" value="CzcB_C"/>
</dbReference>